<name>A0A0A9AQ02_ARUDO</name>
<proteinExistence type="predicted"/>
<reference evidence="1" key="1">
    <citation type="submission" date="2014-09" db="EMBL/GenBank/DDBJ databases">
        <authorList>
            <person name="Magalhaes I.L.F."/>
            <person name="Oliveira U."/>
            <person name="Santos F.R."/>
            <person name="Vidigal T.H.D.A."/>
            <person name="Brescovit A.D."/>
            <person name="Santos A.J."/>
        </authorList>
    </citation>
    <scope>NUCLEOTIDE SEQUENCE</scope>
    <source>
        <tissue evidence="1">Shoot tissue taken approximately 20 cm above the soil surface</tissue>
    </source>
</reference>
<dbReference type="EMBL" id="GBRH01244076">
    <property type="protein sequence ID" value="JAD53819.1"/>
    <property type="molecule type" value="Transcribed_RNA"/>
</dbReference>
<protein>
    <submittedName>
        <fullName evidence="1">Uncharacterized protein</fullName>
    </submittedName>
</protein>
<dbReference type="AlphaFoldDB" id="A0A0A9AQ02"/>
<evidence type="ECO:0000313" key="1">
    <source>
        <dbReference type="EMBL" id="JAD53819.1"/>
    </source>
</evidence>
<sequence length="17" mass="2100">MLSCQLKKKETMIRMCR</sequence>
<reference evidence="1" key="2">
    <citation type="journal article" date="2015" name="Data Brief">
        <title>Shoot transcriptome of the giant reed, Arundo donax.</title>
        <authorList>
            <person name="Barrero R.A."/>
            <person name="Guerrero F.D."/>
            <person name="Moolhuijzen P."/>
            <person name="Goolsby J.A."/>
            <person name="Tidwell J."/>
            <person name="Bellgard S.E."/>
            <person name="Bellgard M.I."/>
        </authorList>
    </citation>
    <scope>NUCLEOTIDE SEQUENCE</scope>
    <source>
        <tissue evidence="1">Shoot tissue taken approximately 20 cm above the soil surface</tissue>
    </source>
</reference>
<accession>A0A0A9AQ02</accession>
<organism evidence="1">
    <name type="scientific">Arundo donax</name>
    <name type="common">Giant reed</name>
    <name type="synonym">Donax arundinaceus</name>
    <dbReference type="NCBI Taxonomy" id="35708"/>
    <lineage>
        <taxon>Eukaryota</taxon>
        <taxon>Viridiplantae</taxon>
        <taxon>Streptophyta</taxon>
        <taxon>Embryophyta</taxon>
        <taxon>Tracheophyta</taxon>
        <taxon>Spermatophyta</taxon>
        <taxon>Magnoliopsida</taxon>
        <taxon>Liliopsida</taxon>
        <taxon>Poales</taxon>
        <taxon>Poaceae</taxon>
        <taxon>PACMAD clade</taxon>
        <taxon>Arundinoideae</taxon>
        <taxon>Arundineae</taxon>
        <taxon>Arundo</taxon>
    </lineage>
</organism>